<keyword evidence="1" id="KW-0175">Coiled coil</keyword>
<dbReference type="RefSeq" id="WP_135748197.1">
    <property type="nucleotide sequence ID" value="NZ_RQFL01000022.1"/>
</dbReference>
<sequence>MKTKNLILLIILTITVSISAEESKKINSNQINERLQNIENKLEDLQNKNLKENLENRLQYSIEIIQSQDARFSSISSLFGIISIVLGIYTLAIPFLTYVIAIRPARTVIGKLKNDLNFFIQDYENSQVEKSIENLQSDDVQIMKNSELYLSLNQHYKFTEKQLFSLFDLLDKGIEDSAKNIVKIIILGNKCKYADRIYQSLVNSEYNATNDYYISRYLAINGIKNHKGEISSYLNRSKIKQNAYVSLANYIILFSSKELINFLNEEEIINIFNKSEHESLIKSLDSIFKSKPVYSVFNKTKLYNLFNGV</sequence>
<accession>A0ABY2LJM5</accession>
<protein>
    <submittedName>
        <fullName evidence="3">Uncharacterized protein</fullName>
    </submittedName>
</protein>
<keyword evidence="2" id="KW-0812">Transmembrane</keyword>
<keyword evidence="4" id="KW-1185">Reference proteome</keyword>
<dbReference type="Proteomes" id="UP000297918">
    <property type="component" value="Unassembled WGS sequence"/>
</dbReference>
<dbReference type="EMBL" id="RQFL01000022">
    <property type="protein sequence ID" value="TGK92236.1"/>
    <property type="molecule type" value="Genomic_DNA"/>
</dbReference>
<gene>
    <name evidence="3" type="ORF">EHQ26_09675</name>
</gene>
<keyword evidence="2" id="KW-0472">Membrane</keyword>
<keyword evidence="2" id="KW-1133">Transmembrane helix</keyword>
<name>A0ABY2LJM5_9LEPT</name>
<evidence type="ECO:0000313" key="3">
    <source>
        <dbReference type="EMBL" id="TGK92236.1"/>
    </source>
</evidence>
<feature type="coiled-coil region" evidence="1">
    <location>
        <begin position="21"/>
        <end position="55"/>
    </location>
</feature>
<proteinExistence type="predicted"/>
<evidence type="ECO:0000256" key="2">
    <source>
        <dbReference type="SAM" id="Phobius"/>
    </source>
</evidence>
<comment type="caution">
    <text evidence="3">The sequence shown here is derived from an EMBL/GenBank/DDBJ whole genome shotgun (WGS) entry which is preliminary data.</text>
</comment>
<evidence type="ECO:0000256" key="1">
    <source>
        <dbReference type="SAM" id="Coils"/>
    </source>
</evidence>
<reference evidence="4" key="1">
    <citation type="journal article" date="2019" name="PLoS Negl. Trop. Dis.">
        <title>Revisiting the worldwide diversity of Leptospira species in the environment.</title>
        <authorList>
            <person name="Vincent A.T."/>
            <person name="Schiettekatte O."/>
            <person name="Bourhy P."/>
            <person name="Veyrier F.J."/>
            <person name="Picardeau M."/>
        </authorList>
    </citation>
    <scope>NUCLEOTIDE SEQUENCE [LARGE SCALE GENOMIC DNA]</scope>
    <source>
        <strain evidence="4">201800281</strain>
    </source>
</reference>
<feature type="transmembrane region" description="Helical" evidence="2">
    <location>
        <begin position="78"/>
        <end position="101"/>
    </location>
</feature>
<organism evidence="3 4">
    <name type="scientific">Leptospira bourretii</name>
    <dbReference type="NCBI Taxonomy" id="2484962"/>
    <lineage>
        <taxon>Bacteria</taxon>
        <taxon>Pseudomonadati</taxon>
        <taxon>Spirochaetota</taxon>
        <taxon>Spirochaetia</taxon>
        <taxon>Leptospirales</taxon>
        <taxon>Leptospiraceae</taxon>
        <taxon>Leptospira</taxon>
    </lineage>
</organism>
<evidence type="ECO:0000313" key="4">
    <source>
        <dbReference type="Proteomes" id="UP000297918"/>
    </source>
</evidence>